<dbReference type="EMBL" id="JAUHLN010000001">
    <property type="protein sequence ID" value="MDN4072216.1"/>
    <property type="molecule type" value="Genomic_DNA"/>
</dbReference>
<dbReference type="Pfam" id="PF02518">
    <property type="entry name" value="HATPase_c"/>
    <property type="match status" value="1"/>
</dbReference>
<evidence type="ECO:0000313" key="16">
    <source>
        <dbReference type="EMBL" id="MDN4072216.1"/>
    </source>
</evidence>
<evidence type="ECO:0000256" key="13">
    <source>
        <dbReference type="ARBA" id="ARBA00023136"/>
    </source>
</evidence>
<feature type="domain" description="Histidine kinase" evidence="15">
    <location>
        <begin position="331"/>
        <end position="526"/>
    </location>
</feature>
<evidence type="ECO:0000313" key="17">
    <source>
        <dbReference type="Proteomes" id="UP001168694"/>
    </source>
</evidence>
<dbReference type="Gene3D" id="1.10.287.130">
    <property type="match status" value="1"/>
</dbReference>
<dbReference type="Proteomes" id="UP001168694">
    <property type="component" value="Unassembled WGS sequence"/>
</dbReference>
<accession>A0ABT8E2U0</accession>
<dbReference type="EC" id="2.7.13.3" evidence="3"/>
<dbReference type="SUPFAM" id="SSF55874">
    <property type="entry name" value="ATPase domain of HSP90 chaperone/DNA topoisomerase II/histidine kinase"/>
    <property type="match status" value="1"/>
</dbReference>
<evidence type="ECO:0000256" key="12">
    <source>
        <dbReference type="ARBA" id="ARBA00023012"/>
    </source>
</evidence>
<evidence type="ECO:0000256" key="7">
    <source>
        <dbReference type="ARBA" id="ARBA00022692"/>
    </source>
</evidence>
<dbReference type="InterPro" id="IPR003594">
    <property type="entry name" value="HATPase_dom"/>
</dbReference>
<name>A0ABT8E2U0_9BACL</name>
<dbReference type="PRINTS" id="PR00344">
    <property type="entry name" value="BCTRLSENSOR"/>
</dbReference>
<dbReference type="InterPro" id="IPR016120">
    <property type="entry name" value="Sig_transdc_His_kin_SpoOB"/>
</dbReference>
<dbReference type="SUPFAM" id="SSF103190">
    <property type="entry name" value="Sensory domain-like"/>
    <property type="match status" value="1"/>
</dbReference>
<protein>
    <recommendedName>
        <fullName evidence="3">histidine kinase</fullName>
        <ecNumber evidence="3">2.7.13.3</ecNumber>
    </recommendedName>
</protein>
<evidence type="ECO:0000256" key="3">
    <source>
        <dbReference type="ARBA" id="ARBA00012438"/>
    </source>
</evidence>
<dbReference type="InterPro" id="IPR000014">
    <property type="entry name" value="PAS"/>
</dbReference>
<dbReference type="SUPFAM" id="SSF55890">
    <property type="entry name" value="Sporulation response regulatory protein Spo0B"/>
    <property type="match status" value="1"/>
</dbReference>
<dbReference type="SMART" id="SM00091">
    <property type="entry name" value="PAS"/>
    <property type="match status" value="1"/>
</dbReference>
<comment type="catalytic activity">
    <reaction evidence="1">
        <text>ATP + protein L-histidine = ADP + protein N-phospho-L-histidine.</text>
        <dbReference type="EC" id="2.7.13.3"/>
    </reaction>
</comment>
<evidence type="ECO:0000256" key="11">
    <source>
        <dbReference type="ARBA" id="ARBA00022989"/>
    </source>
</evidence>
<organism evidence="16 17">
    <name type="scientific">Fictibacillus terranigra</name>
    <dbReference type="NCBI Taxonomy" id="3058424"/>
    <lineage>
        <taxon>Bacteria</taxon>
        <taxon>Bacillati</taxon>
        <taxon>Bacillota</taxon>
        <taxon>Bacilli</taxon>
        <taxon>Bacillales</taxon>
        <taxon>Fictibacillaceae</taxon>
        <taxon>Fictibacillus</taxon>
    </lineage>
</organism>
<evidence type="ECO:0000256" key="9">
    <source>
        <dbReference type="ARBA" id="ARBA00022777"/>
    </source>
</evidence>
<dbReference type="PROSITE" id="PS50109">
    <property type="entry name" value="HIS_KIN"/>
    <property type="match status" value="1"/>
</dbReference>
<dbReference type="GO" id="GO:0004673">
    <property type="term" value="F:protein histidine kinase activity"/>
    <property type="evidence" value="ECO:0007669"/>
    <property type="project" value="UniProtKB-EC"/>
</dbReference>
<keyword evidence="10" id="KW-0067">ATP-binding</keyword>
<dbReference type="InterPro" id="IPR013767">
    <property type="entry name" value="PAS_fold"/>
</dbReference>
<dbReference type="SMART" id="SM00387">
    <property type="entry name" value="HATPase_c"/>
    <property type="match status" value="1"/>
</dbReference>
<comment type="caution">
    <text evidence="16">The sequence shown here is derived from an EMBL/GenBank/DDBJ whole genome shotgun (WGS) entry which is preliminary data.</text>
</comment>
<dbReference type="PANTHER" id="PTHR43547:SF3">
    <property type="entry name" value="SENSOR PROTEIN CITS"/>
    <property type="match status" value="1"/>
</dbReference>
<dbReference type="PANTHER" id="PTHR43547">
    <property type="entry name" value="TWO-COMPONENT HISTIDINE KINASE"/>
    <property type="match status" value="1"/>
</dbReference>
<keyword evidence="8" id="KW-0547">Nucleotide-binding</keyword>
<dbReference type="SUPFAM" id="SSF55785">
    <property type="entry name" value="PYP-like sensor domain (PAS domain)"/>
    <property type="match status" value="1"/>
</dbReference>
<dbReference type="RefSeq" id="WP_290398343.1">
    <property type="nucleotide sequence ID" value="NZ_JAUHLN010000001.1"/>
</dbReference>
<feature type="transmembrane region" description="Helical" evidence="14">
    <location>
        <begin position="7"/>
        <end position="26"/>
    </location>
</feature>
<dbReference type="InterPro" id="IPR039506">
    <property type="entry name" value="SPOB_a"/>
</dbReference>
<evidence type="ECO:0000256" key="14">
    <source>
        <dbReference type="SAM" id="Phobius"/>
    </source>
</evidence>
<evidence type="ECO:0000256" key="2">
    <source>
        <dbReference type="ARBA" id="ARBA00004651"/>
    </source>
</evidence>
<keyword evidence="17" id="KW-1185">Reference proteome</keyword>
<reference evidence="16" key="1">
    <citation type="submission" date="2023-06" db="EMBL/GenBank/DDBJ databases">
        <title>Draft Genome Sequences of Representative Paenibacillus Polymyxa, Bacillus cereus, Fictibacillus sp., and Brevibacillus agri Strains Isolated from Amazonian Dark Earth.</title>
        <authorList>
            <person name="Pellegrinetti T.A."/>
            <person name="Cunha I.C.M."/>
            <person name="Chaves M.G."/>
            <person name="Freitas A.S."/>
            <person name="Silva A.V.R."/>
            <person name="Tsai S.M."/>
            <person name="Mendes L.W."/>
        </authorList>
    </citation>
    <scope>NUCLEOTIDE SEQUENCE</scope>
    <source>
        <strain evidence="16">CENA-BCM004</strain>
    </source>
</reference>
<dbReference type="Pfam" id="PF00989">
    <property type="entry name" value="PAS"/>
    <property type="match status" value="1"/>
</dbReference>
<evidence type="ECO:0000256" key="1">
    <source>
        <dbReference type="ARBA" id="ARBA00000085"/>
    </source>
</evidence>
<proteinExistence type="predicted"/>
<keyword evidence="5" id="KW-0597">Phosphoprotein</keyword>
<feature type="transmembrane region" description="Helical" evidence="14">
    <location>
        <begin position="169"/>
        <end position="188"/>
    </location>
</feature>
<keyword evidence="4" id="KW-1003">Cell membrane</keyword>
<keyword evidence="11 14" id="KW-1133">Transmembrane helix</keyword>
<evidence type="ECO:0000259" key="15">
    <source>
        <dbReference type="PROSITE" id="PS50109"/>
    </source>
</evidence>
<sequence length="528" mass="59314">MRLQTKLILFICSLLLIVILLLSLLYQNMFSDTLKEQMGQRALNVAESIAVSRTVVEGFKDKEPSRTIQPYVEKIRKKTGAQFITVGNKKGIRYSHPLSDRIGKKMVGGDNEKALSGKEQISEAIGSMGPSIRGKAPIFDERGEVIGVVSVGFLLTGIEEVSHPYKVKIFMMGMFCLILGIMGSVFIARRVKKAIHGLEPAQIGQLYQEKETILEAIKEGIIAINREGQITLANTAAMSLLDVKSPTEICGRHVLEVLPESKLLEVINSGAPQFDQEFVINSKIVVTNRIPIYDNHRKVIGAVSSFRNKSELYRLTQELSQVRSYADSLRAQTHEYSNKLYLISGLIQLKSYDEALELIVRESDNHQNMIRFMMKNIPDPVIAGLLIGKYNRANELKLEFHIDRDSRFIDIPEHLSREHIITVLGNVIDNAMESALESEHDEKRVTVYLSDAGHQFLIEIADTGPEILEEAEQRMFERGFSTKKDSGRGYGLDLVRKSLELLGGTLGYQMMQSGEKVFTISIPKERSK</sequence>
<dbReference type="InterPro" id="IPR004358">
    <property type="entry name" value="Sig_transdc_His_kin-like_C"/>
</dbReference>
<keyword evidence="9 16" id="KW-0418">Kinase</keyword>
<dbReference type="InterPro" id="IPR033463">
    <property type="entry name" value="sCache_3"/>
</dbReference>
<dbReference type="Gene3D" id="3.30.450.20">
    <property type="entry name" value="PAS domain"/>
    <property type="match status" value="2"/>
</dbReference>
<dbReference type="Gene3D" id="3.30.565.10">
    <property type="entry name" value="Histidine kinase-like ATPase, C-terminal domain"/>
    <property type="match status" value="1"/>
</dbReference>
<dbReference type="InterPro" id="IPR005467">
    <property type="entry name" value="His_kinase_dom"/>
</dbReference>
<dbReference type="InterPro" id="IPR036890">
    <property type="entry name" value="HATPase_C_sf"/>
</dbReference>
<dbReference type="InterPro" id="IPR029151">
    <property type="entry name" value="Sensor-like_sf"/>
</dbReference>
<comment type="subcellular location">
    <subcellularLocation>
        <location evidence="2">Cell membrane</location>
        <topology evidence="2">Multi-pass membrane protein</topology>
    </subcellularLocation>
</comment>
<evidence type="ECO:0000256" key="5">
    <source>
        <dbReference type="ARBA" id="ARBA00022553"/>
    </source>
</evidence>
<evidence type="ECO:0000256" key="10">
    <source>
        <dbReference type="ARBA" id="ARBA00022840"/>
    </source>
</evidence>
<keyword evidence="7 14" id="KW-0812">Transmembrane</keyword>
<keyword evidence="6 16" id="KW-0808">Transferase</keyword>
<evidence type="ECO:0000256" key="8">
    <source>
        <dbReference type="ARBA" id="ARBA00022741"/>
    </source>
</evidence>
<dbReference type="Pfam" id="PF14689">
    <property type="entry name" value="SPOB_a"/>
    <property type="match status" value="1"/>
</dbReference>
<dbReference type="Pfam" id="PF17203">
    <property type="entry name" value="sCache_3_2"/>
    <property type="match status" value="1"/>
</dbReference>
<evidence type="ECO:0000256" key="4">
    <source>
        <dbReference type="ARBA" id="ARBA00022475"/>
    </source>
</evidence>
<keyword evidence="12" id="KW-0902">Two-component regulatory system</keyword>
<dbReference type="CDD" id="cd00130">
    <property type="entry name" value="PAS"/>
    <property type="match status" value="1"/>
</dbReference>
<dbReference type="InterPro" id="IPR035965">
    <property type="entry name" value="PAS-like_dom_sf"/>
</dbReference>
<gene>
    <name evidence="16" type="ORF">QYF49_04120</name>
</gene>
<keyword evidence="13 14" id="KW-0472">Membrane</keyword>
<evidence type="ECO:0000256" key="6">
    <source>
        <dbReference type="ARBA" id="ARBA00022679"/>
    </source>
</evidence>